<sequence>MKKENVCFVLALIVGFAGLALFHGLVSNISIGIAAVLILLSLIFESVRKVKNVAQLIHHREQK</sequence>
<proteinExistence type="predicted"/>
<dbReference type="RefSeq" id="WP_007747423.1">
    <property type="nucleotide sequence ID" value="NZ_ATZG01000006.1"/>
</dbReference>
<evidence type="ECO:0000313" key="2">
    <source>
        <dbReference type="EMBL" id="EHN58129.1"/>
    </source>
</evidence>
<organism evidence="2 3">
    <name type="scientific">Oenococcus kitaharae DSM 17330</name>
    <dbReference type="NCBI Taxonomy" id="1045004"/>
    <lineage>
        <taxon>Bacteria</taxon>
        <taxon>Bacillati</taxon>
        <taxon>Bacillota</taxon>
        <taxon>Bacilli</taxon>
        <taxon>Lactobacillales</taxon>
        <taxon>Lactobacillaceae</taxon>
        <taxon>Oenococcus</taxon>
    </lineage>
</organism>
<feature type="transmembrane region" description="Helical" evidence="1">
    <location>
        <begin position="29"/>
        <end position="47"/>
    </location>
</feature>
<gene>
    <name evidence="2" type="ORF">OKIT_1884</name>
</gene>
<protein>
    <submittedName>
        <fullName evidence="2">Uncharacterized protein</fullName>
    </submittedName>
</protein>
<geneLocation type="plasmid" evidence="3"/>
<dbReference type="Proteomes" id="UP000004959">
    <property type="component" value="Plasmid unnamed"/>
</dbReference>
<name>G9WJU9_9LACO</name>
<reference evidence="2 3" key="1">
    <citation type="journal article" date="2012" name="PLoS ONE">
        <title>Functional divergence in the genus oenococcus as predicted by genome sequencing of the newly-described species, Oenococcus kitaharae.</title>
        <authorList>
            <person name="Borneman A.R."/>
            <person name="McCarthy J.M."/>
            <person name="Chambers P.J."/>
            <person name="Bartowsky E.J."/>
        </authorList>
    </citation>
    <scope>NUCLEOTIDE SEQUENCE [LARGE SCALE GENOMIC DNA]</scope>
    <source>
        <strain evidence="3">DSM17330</strain>
        <plasmid evidence="2">unnamed</plasmid>
    </source>
</reference>
<comment type="caution">
    <text evidence="2">The sequence shown here is derived from an EMBL/GenBank/DDBJ whole genome shotgun (WGS) entry which is preliminary data.</text>
</comment>
<keyword evidence="3" id="KW-1185">Reference proteome</keyword>
<evidence type="ECO:0000256" key="1">
    <source>
        <dbReference type="SAM" id="Phobius"/>
    </source>
</evidence>
<dbReference type="EMBL" id="AFVZ01000002">
    <property type="protein sequence ID" value="EHN58129.1"/>
    <property type="molecule type" value="Genomic_DNA"/>
</dbReference>
<keyword evidence="1" id="KW-0472">Membrane</keyword>
<accession>G9WJU9</accession>
<evidence type="ECO:0000313" key="3">
    <source>
        <dbReference type="Proteomes" id="UP000004959"/>
    </source>
</evidence>
<keyword evidence="2" id="KW-0614">Plasmid</keyword>
<keyword evidence="1" id="KW-1133">Transmembrane helix</keyword>
<feature type="transmembrane region" description="Helical" evidence="1">
    <location>
        <begin position="7"/>
        <end position="23"/>
    </location>
</feature>
<keyword evidence="1" id="KW-0812">Transmembrane</keyword>
<dbReference type="AlphaFoldDB" id="G9WJU9"/>